<feature type="compositionally biased region" description="Basic and acidic residues" evidence="3">
    <location>
        <begin position="154"/>
        <end position="173"/>
    </location>
</feature>
<evidence type="ECO:0000256" key="1">
    <source>
        <dbReference type="ARBA" id="ARBA00022857"/>
    </source>
</evidence>
<accession>A0A8T2ZZ45</accession>
<evidence type="ECO:0000313" key="5">
    <source>
        <dbReference type="EMBL" id="KAH8522598.1"/>
    </source>
</evidence>
<keyword evidence="1" id="KW-0521">NADP</keyword>
<comment type="caution">
    <text evidence="5">The sequence shown here is derived from an EMBL/GenBank/DDBJ whole genome shotgun (WGS) entry which is preliminary data.</text>
</comment>
<proteinExistence type="predicted"/>
<evidence type="ECO:0000256" key="3">
    <source>
        <dbReference type="SAM" id="MobiDB-lite"/>
    </source>
</evidence>
<name>A0A8T2ZZ45_POPDE</name>
<dbReference type="Gene3D" id="3.40.50.720">
    <property type="entry name" value="NAD(P)-binding Rossmann-like Domain"/>
    <property type="match status" value="1"/>
</dbReference>
<sequence length="185" mass="19495">MEPAVKGTKNVIMAAAEAKVRRVVFTSSIGTVYMDPNRSPDVVVDESCWSDLEFCKNTKDSGSEDDGKNTPGQDSGSEDDGKNTSGPDSGSQDDGENSTVKLKIDNPLTDIKSKQAMPETVNPSDNGSPKAGTEYCSFNSEHTTSVGVTPSKDGSSKGDDESHGSDGSNREQQGEVSSSFSPETE</sequence>
<dbReference type="PANTHER" id="PTHR10366">
    <property type="entry name" value="NAD DEPENDENT EPIMERASE/DEHYDRATASE"/>
    <property type="match status" value="1"/>
</dbReference>
<dbReference type="InterPro" id="IPR050425">
    <property type="entry name" value="NAD(P)_dehydrat-like"/>
</dbReference>
<feature type="compositionally biased region" description="Polar residues" evidence="3">
    <location>
        <begin position="136"/>
        <end position="148"/>
    </location>
</feature>
<dbReference type="Pfam" id="PF01073">
    <property type="entry name" value="3Beta_HSD"/>
    <property type="match status" value="1"/>
</dbReference>
<dbReference type="GO" id="GO:0016616">
    <property type="term" value="F:oxidoreductase activity, acting on the CH-OH group of donors, NAD or NADP as acceptor"/>
    <property type="evidence" value="ECO:0007669"/>
    <property type="project" value="InterPro"/>
</dbReference>
<dbReference type="AlphaFoldDB" id="A0A8T2ZZ45"/>
<dbReference type="PANTHER" id="PTHR10366:SF404">
    <property type="entry name" value="CINNAMOYL-COA REDUCTASE 1"/>
    <property type="match status" value="1"/>
</dbReference>
<evidence type="ECO:0000313" key="6">
    <source>
        <dbReference type="Proteomes" id="UP000807159"/>
    </source>
</evidence>
<feature type="compositionally biased region" description="Polar residues" evidence="3">
    <location>
        <begin position="174"/>
        <end position="185"/>
    </location>
</feature>
<keyword evidence="2" id="KW-0560">Oxidoreductase</keyword>
<dbReference type="GO" id="GO:0006694">
    <property type="term" value="P:steroid biosynthetic process"/>
    <property type="evidence" value="ECO:0007669"/>
    <property type="project" value="InterPro"/>
</dbReference>
<evidence type="ECO:0000256" key="2">
    <source>
        <dbReference type="ARBA" id="ARBA00023002"/>
    </source>
</evidence>
<dbReference type="SUPFAM" id="SSF51735">
    <property type="entry name" value="NAD(P)-binding Rossmann-fold domains"/>
    <property type="match status" value="1"/>
</dbReference>
<keyword evidence="6" id="KW-1185">Reference proteome</keyword>
<feature type="region of interest" description="Disordered" evidence="3">
    <location>
        <begin position="55"/>
        <end position="185"/>
    </location>
</feature>
<reference evidence="5" key="1">
    <citation type="journal article" date="2021" name="J. Hered.">
        <title>Genome Assembly of Salicaceae Populus deltoides (Eastern Cottonwood) I-69 Based on Nanopore Sequencing and Hi-C Technologies.</title>
        <authorList>
            <person name="Bai S."/>
            <person name="Wu H."/>
            <person name="Zhang J."/>
            <person name="Pan Z."/>
            <person name="Zhao W."/>
            <person name="Li Z."/>
            <person name="Tong C."/>
        </authorList>
    </citation>
    <scope>NUCLEOTIDE SEQUENCE</scope>
    <source>
        <tissue evidence="5">Leaf</tissue>
    </source>
</reference>
<feature type="compositionally biased region" description="Basic and acidic residues" evidence="3">
    <location>
        <begin position="55"/>
        <end position="68"/>
    </location>
</feature>
<organism evidence="5 6">
    <name type="scientific">Populus deltoides</name>
    <name type="common">Eastern poplar</name>
    <name type="synonym">Eastern cottonwood</name>
    <dbReference type="NCBI Taxonomy" id="3696"/>
    <lineage>
        <taxon>Eukaryota</taxon>
        <taxon>Viridiplantae</taxon>
        <taxon>Streptophyta</taxon>
        <taxon>Embryophyta</taxon>
        <taxon>Tracheophyta</taxon>
        <taxon>Spermatophyta</taxon>
        <taxon>Magnoliopsida</taxon>
        <taxon>eudicotyledons</taxon>
        <taxon>Gunneridae</taxon>
        <taxon>Pentapetalae</taxon>
        <taxon>rosids</taxon>
        <taxon>fabids</taxon>
        <taxon>Malpighiales</taxon>
        <taxon>Salicaceae</taxon>
        <taxon>Saliceae</taxon>
        <taxon>Populus</taxon>
    </lineage>
</organism>
<dbReference type="InterPro" id="IPR002225">
    <property type="entry name" value="3Beta_OHSteriod_DH/Estase"/>
</dbReference>
<protein>
    <recommendedName>
        <fullName evidence="4">3-beta hydroxysteroid dehydrogenase/isomerase domain-containing protein</fullName>
    </recommendedName>
</protein>
<dbReference type="EMBL" id="JACEGQ020000001">
    <property type="protein sequence ID" value="KAH8522598.1"/>
    <property type="molecule type" value="Genomic_DNA"/>
</dbReference>
<feature type="domain" description="3-beta hydroxysteroid dehydrogenase/isomerase" evidence="4">
    <location>
        <begin position="4"/>
        <end position="39"/>
    </location>
</feature>
<gene>
    <name evidence="5" type="ORF">H0E87_003295</name>
</gene>
<dbReference type="InterPro" id="IPR036291">
    <property type="entry name" value="NAD(P)-bd_dom_sf"/>
</dbReference>
<dbReference type="Proteomes" id="UP000807159">
    <property type="component" value="Chromosome 1"/>
</dbReference>
<evidence type="ECO:0000259" key="4">
    <source>
        <dbReference type="Pfam" id="PF01073"/>
    </source>
</evidence>